<keyword evidence="1" id="KW-0378">Hydrolase</keyword>
<dbReference type="Proteomes" id="UP001595191">
    <property type="component" value="Unassembled WGS sequence"/>
</dbReference>
<protein>
    <submittedName>
        <fullName evidence="1">SMP-30/gluconolactonase/LRE family protein</fullName>
        <ecNumber evidence="1">3.1.1.99</ecNumber>
    </submittedName>
</protein>
<evidence type="ECO:0000313" key="2">
    <source>
        <dbReference type="Proteomes" id="UP001595191"/>
    </source>
</evidence>
<evidence type="ECO:0000313" key="1">
    <source>
        <dbReference type="EMBL" id="MFH6603128.1"/>
    </source>
</evidence>
<proteinExistence type="predicted"/>
<sequence>MVKTHQAELLLDTRSILGEGPVWDFNKQFLFWVDIEGYKLHGYSPSTETSKEWSFDEMIGAAVPQKNGELLLAMEKGLAAFDPITGQLKKHGVLENSNPLLRFNDGKVGPNGNFWIGTMEKHCAPNAGNFFCVTPEFQYSFQIPNTSVSNGMAWSSDKKKFYYIDSPTFEVKVFDYDNIGGTISNEKSLFNIPKDYGSPDGMSIDEEDMLWIAHWGGNCLRRWSPSTGQVLEKIEVPAPHVTSCCFGGKDLKTLYITTARSGLDQKQLEEYPLSGGLFVYESDVKGMPINYFNAVLGNKR</sequence>
<gene>
    <name evidence="1" type="ORF">ACEZ3G_06545</name>
</gene>
<keyword evidence="2" id="KW-1185">Reference proteome</keyword>
<dbReference type="EC" id="3.1.1.99" evidence="1"/>
<comment type="caution">
    <text evidence="1">The sequence shown here is derived from an EMBL/GenBank/DDBJ whole genome shotgun (WGS) entry which is preliminary data.</text>
</comment>
<reference evidence="1" key="1">
    <citation type="submission" date="2024-09" db="EMBL/GenBank/DDBJ databases">
        <authorList>
            <person name="Liu J."/>
        </authorList>
    </citation>
    <scope>NUCLEOTIDE SEQUENCE</scope>
    <source>
        <strain evidence="1">NBU2967</strain>
    </source>
</reference>
<dbReference type="EMBL" id="JBHFPV010000001">
    <property type="protein sequence ID" value="MFH6603128.1"/>
    <property type="molecule type" value="Genomic_DNA"/>
</dbReference>
<organism evidence="1 2">
    <name type="scientific">Meishania litoralis</name>
    <dbReference type="NCBI Taxonomy" id="3434685"/>
    <lineage>
        <taxon>Bacteria</taxon>
        <taxon>Pseudomonadati</taxon>
        <taxon>Bacteroidota</taxon>
        <taxon>Flavobacteriia</taxon>
        <taxon>Flavobacteriales</taxon>
        <taxon>Flavobacteriaceae</taxon>
        <taxon>Meishania</taxon>
    </lineage>
</organism>
<accession>A0ACC7LI35</accession>
<name>A0ACC7LI35_9FLAO</name>